<evidence type="ECO:0000313" key="2">
    <source>
        <dbReference type="EMBL" id="MED6205891.1"/>
    </source>
</evidence>
<dbReference type="Proteomes" id="UP001341840">
    <property type="component" value="Unassembled WGS sequence"/>
</dbReference>
<proteinExistence type="predicted"/>
<protein>
    <submittedName>
        <fullName evidence="2">Uncharacterized protein</fullName>
    </submittedName>
</protein>
<dbReference type="Gene3D" id="6.20.50.20">
    <property type="match status" value="1"/>
</dbReference>
<evidence type="ECO:0000256" key="1">
    <source>
        <dbReference type="SAM" id="MobiDB-lite"/>
    </source>
</evidence>
<gene>
    <name evidence="2" type="ORF">PIB30_022023</name>
</gene>
<feature type="compositionally biased region" description="Low complexity" evidence="1">
    <location>
        <begin position="152"/>
        <end position="167"/>
    </location>
</feature>
<evidence type="ECO:0000313" key="3">
    <source>
        <dbReference type="Proteomes" id="UP001341840"/>
    </source>
</evidence>
<dbReference type="PANTHER" id="PTHR36072">
    <property type="entry name" value="OS01G0541600 PROTEIN"/>
    <property type="match status" value="1"/>
</dbReference>
<feature type="compositionally biased region" description="Gly residues" evidence="1">
    <location>
        <begin position="1"/>
        <end position="11"/>
    </location>
</feature>
<feature type="region of interest" description="Disordered" evidence="1">
    <location>
        <begin position="143"/>
        <end position="175"/>
    </location>
</feature>
<feature type="region of interest" description="Disordered" evidence="1">
    <location>
        <begin position="1"/>
        <end position="21"/>
    </location>
</feature>
<accession>A0ABU6Y7K3</accession>
<feature type="compositionally biased region" description="Basic and acidic residues" evidence="1">
    <location>
        <begin position="255"/>
        <end position="266"/>
    </location>
</feature>
<dbReference type="InterPro" id="IPR007175">
    <property type="entry name" value="Rpr2/Snm1/Rpp21"/>
</dbReference>
<feature type="compositionally biased region" description="Polar residues" evidence="1">
    <location>
        <begin position="231"/>
        <end position="243"/>
    </location>
</feature>
<dbReference type="PANTHER" id="PTHR36072:SF2">
    <property type="entry name" value="OS01G0531000 PROTEIN"/>
    <property type="match status" value="1"/>
</dbReference>
<dbReference type="Pfam" id="PF04032">
    <property type="entry name" value="Rpr2"/>
    <property type="match status" value="1"/>
</dbReference>
<feature type="region of interest" description="Disordered" evidence="1">
    <location>
        <begin position="204"/>
        <end position="266"/>
    </location>
</feature>
<reference evidence="2 3" key="1">
    <citation type="journal article" date="2023" name="Plants (Basel)">
        <title>Bridging the Gap: Combining Genomics and Transcriptomics Approaches to Understand Stylosanthes scabra, an Orphan Legume from the Brazilian Caatinga.</title>
        <authorList>
            <person name="Ferreira-Neto J.R.C."/>
            <person name="da Silva M.D."/>
            <person name="Binneck E."/>
            <person name="de Melo N.F."/>
            <person name="da Silva R.H."/>
            <person name="de Melo A.L.T.M."/>
            <person name="Pandolfi V."/>
            <person name="Bustamante F.O."/>
            <person name="Brasileiro-Vidal A.C."/>
            <person name="Benko-Iseppon A.M."/>
        </authorList>
    </citation>
    <scope>NUCLEOTIDE SEQUENCE [LARGE SCALE GENOMIC DNA]</scope>
    <source>
        <tissue evidence="2">Leaves</tissue>
    </source>
</reference>
<sequence>MGKKGGGGGGTKKPASQPHIPVSLREEATGKIHIKASANTKSLAEVEHLEKIAVWATHEAQIPSLGAFYGQLLATVAEANGITPDSSLITCQRCETVLHPGFNSTVRIEKNRSRHRKAHKRSQNNVVYKCHFCLHHNVKRGTPKGHMKGLCPSKTKPSSVSTPATKPITHESSKLEKGIICKDNAKEADASASRVVDKDVSFVDSPATPASVSATTSKKGKSKKALEGSSVSAKTEASKTQGTKSKKRKRSWTSLKEHALSNDRDNSDVANLKIPFVL</sequence>
<keyword evidence="3" id="KW-1185">Reference proteome</keyword>
<comment type="caution">
    <text evidence="2">The sequence shown here is derived from an EMBL/GenBank/DDBJ whole genome shotgun (WGS) entry which is preliminary data.</text>
</comment>
<organism evidence="2 3">
    <name type="scientific">Stylosanthes scabra</name>
    <dbReference type="NCBI Taxonomy" id="79078"/>
    <lineage>
        <taxon>Eukaryota</taxon>
        <taxon>Viridiplantae</taxon>
        <taxon>Streptophyta</taxon>
        <taxon>Embryophyta</taxon>
        <taxon>Tracheophyta</taxon>
        <taxon>Spermatophyta</taxon>
        <taxon>Magnoliopsida</taxon>
        <taxon>eudicotyledons</taxon>
        <taxon>Gunneridae</taxon>
        <taxon>Pentapetalae</taxon>
        <taxon>rosids</taxon>
        <taxon>fabids</taxon>
        <taxon>Fabales</taxon>
        <taxon>Fabaceae</taxon>
        <taxon>Papilionoideae</taxon>
        <taxon>50 kb inversion clade</taxon>
        <taxon>dalbergioids sensu lato</taxon>
        <taxon>Dalbergieae</taxon>
        <taxon>Pterocarpus clade</taxon>
        <taxon>Stylosanthes</taxon>
    </lineage>
</organism>
<name>A0ABU6Y7K3_9FABA</name>
<dbReference type="EMBL" id="JASCZI010241729">
    <property type="protein sequence ID" value="MED6205891.1"/>
    <property type="molecule type" value="Genomic_DNA"/>
</dbReference>